<dbReference type="SMART" id="SM00065">
    <property type="entry name" value="GAF"/>
    <property type="match status" value="1"/>
</dbReference>
<dbReference type="InterPro" id="IPR052155">
    <property type="entry name" value="Biofilm_reg_signaling"/>
</dbReference>
<comment type="caution">
    <text evidence="3">The sequence shown here is derived from an EMBL/GenBank/DDBJ whole genome shotgun (WGS) entry which is preliminary data.</text>
</comment>
<dbReference type="EMBL" id="QUZK01000022">
    <property type="protein sequence ID" value="RFF31213.1"/>
    <property type="molecule type" value="Genomic_DNA"/>
</dbReference>
<dbReference type="SMART" id="SM00091">
    <property type="entry name" value="PAS"/>
    <property type="match status" value="1"/>
</dbReference>
<dbReference type="Gene3D" id="3.30.450.40">
    <property type="match status" value="1"/>
</dbReference>
<dbReference type="RefSeq" id="WP_116650061.1">
    <property type="nucleotide sequence ID" value="NZ_QUZK01000022.1"/>
</dbReference>
<feature type="domain" description="GGDEF" evidence="2">
    <location>
        <begin position="318"/>
        <end position="445"/>
    </location>
</feature>
<dbReference type="InterPro" id="IPR029787">
    <property type="entry name" value="Nucleotide_cyclase"/>
</dbReference>
<dbReference type="Pfam" id="PF08447">
    <property type="entry name" value="PAS_3"/>
    <property type="match status" value="1"/>
</dbReference>
<dbReference type="AlphaFoldDB" id="A0A3E1KA76"/>
<dbReference type="Proteomes" id="UP000260351">
    <property type="component" value="Unassembled WGS sequence"/>
</dbReference>
<dbReference type="InterPro" id="IPR000014">
    <property type="entry name" value="PAS"/>
</dbReference>
<dbReference type="SUPFAM" id="SSF55785">
    <property type="entry name" value="PYP-like sensor domain (PAS domain)"/>
    <property type="match status" value="1"/>
</dbReference>
<evidence type="ECO:0000313" key="3">
    <source>
        <dbReference type="EMBL" id="RFF31213.1"/>
    </source>
</evidence>
<protein>
    <submittedName>
        <fullName evidence="3">Diguanylate cyclase</fullName>
    </submittedName>
</protein>
<keyword evidence="4" id="KW-1185">Reference proteome</keyword>
<dbReference type="PROSITE" id="PS50112">
    <property type="entry name" value="PAS"/>
    <property type="match status" value="1"/>
</dbReference>
<gene>
    <name evidence="3" type="ORF">DZC52_05185</name>
</gene>
<dbReference type="SMART" id="SM00267">
    <property type="entry name" value="GGDEF"/>
    <property type="match status" value="1"/>
</dbReference>
<reference evidence="3 4" key="1">
    <citation type="submission" date="2018-08" db="EMBL/GenBank/DDBJ databases">
        <title>Wenzhouxiangella salilacus sp. nov., a novel bacterium isolated from a saline lake in Xinjiang Province, China.</title>
        <authorList>
            <person name="Han S."/>
        </authorList>
    </citation>
    <scope>NUCLEOTIDE SEQUENCE [LARGE SCALE GENOMIC DNA]</scope>
    <source>
        <strain evidence="3 4">XDB06</strain>
    </source>
</reference>
<dbReference type="CDD" id="cd01949">
    <property type="entry name" value="GGDEF"/>
    <property type="match status" value="1"/>
</dbReference>
<dbReference type="NCBIfam" id="TIGR00229">
    <property type="entry name" value="sensory_box"/>
    <property type="match status" value="1"/>
</dbReference>
<dbReference type="InterPro" id="IPR013655">
    <property type="entry name" value="PAS_fold_3"/>
</dbReference>
<evidence type="ECO:0000313" key="4">
    <source>
        <dbReference type="Proteomes" id="UP000260351"/>
    </source>
</evidence>
<sequence length="445" mass="48799">MAIDLEALFPRIVDLLLDPVFVVDETGQIVFVSDACRSLLGYQPDELVGTRVLDHVHPEDRERTRAAAERIMRGGSHIDFENRYFRKDGGVVHILWSARWSEEHRVRIAVARDVSSLKRAENVRSALYRISEAAHAADSLPTLCGAIHRVIADLLPADKFYVALYDASGDTISWPYFADDRQLPRVPEPLDPGSAIANVISGGGALLARRGSESLEPGAVRASSDALGDWLGVPLVSGKDVMGVVVLENASQVEPYTDKHRDLLQFVSTQIAAAIERKQAQERLLHMANHDALTGLANRALFYDRLRMALHRARREAECLGLLYLDLDDLKTVNDSLGHQAGDRLLCELADRLVACTRASDTVARMGGDEFTILLAGLSDSSGIDVVIGKVRAALSAPLMLDGQEVSLSVSIGQALYPEDGELPDSLVRRADADMYEHKRRLRAG</sequence>
<dbReference type="SUPFAM" id="SSF55781">
    <property type="entry name" value="GAF domain-like"/>
    <property type="match status" value="1"/>
</dbReference>
<dbReference type="CDD" id="cd00130">
    <property type="entry name" value="PAS"/>
    <property type="match status" value="1"/>
</dbReference>
<dbReference type="OrthoDB" id="9812260at2"/>
<dbReference type="SUPFAM" id="SSF55073">
    <property type="entry name" value="Nucleotide cyclase"/>
    <property type="match status" value="1"/>
</dbReference>
<proteinExistence type="predicted"/>
<organism evidence="3 4">
    <name type="scientific">Wenzhouxiangella sediminis</name>
    <dbReference type="NCBI Taxonomy" id="1792836"/>
    <lineage>
        <taxon>Bacteria</taxon>
        <taxon>Pseudomonadati</taxon>
        <taxon>Pseudomonadota</taxon>
        <taxon>Gammaproteobacteria</taxon>
        <taxon>Chromatiales</taxon>
        <taxon>Wenzhouxiangellaceae</taxon>
        <taxon>Wenzhouxiangella</taxon>
    </lineage>
</organism>
<dbReference type="NCBIfam" id="TIGR00254">
    <property type="entry name" value="GGDEF"/>
    <property type="match status" value="1"/>
</dbReference>
<dbReference type="Gene3D" id="3.30.450.20">
    <property type="entry name" value="PAS domain"/>
    <property type="match status" value="1"/>
</dbReference>
<dbReference type="InterPro" id="IPR029016">
    <property type="entry name" value="GAF-like_dom_sf"/>
</dbReference>
<dbReference type="Gene3D" id="3.30.70.270">
    <property type="match status" value="1"/>
</dbReference>
<name>A0A3E1KA76_9GAMM</name>
<dbReference type="PANTHER" id="PTHR44757:SF2">
    <property type="entry name" value="BIOFILM ARCHITECTURE MAINTENANCE PROTEIN MBAA"/>
    <property type="match status" value="1"/>
</dbReference>
<dbReference type="PANTHER" id="PTHR44757">
    <property type="entry name" value="DIGUANYLATE CYCLASE DGCP"/>
    <property type="match status" value="1"/>
</dbReference>
<dbReference type="Pfam" id="PF00990">
    <property type="entry name" value="GGDEF"/>
    <property type="match status" value="1"/>
</dbReference>
<dbReference type="InterPro" id="IPR000160">
    <property type="entry name" value="GGDEF_dom"/>
</dbReference>
<dbReference type="InterPro" id="IPR003018">
    <property type="entry name" value="GAF"/>
</dbReference>
<dbReference type="Pfam" id="PF13185">
    <property type="entry name" value="GAF_2"/>
    <property type="match status" value="1"/>
</dbReference>
<dbReference type="InterPro" id="IPR035965">
    <property type="entry name" value="PAS-like_dom_sf"/>
</dbReference>
<dbReference type="InterPro" id="IPR043128">
    <property type="entry name" value="Rev_trsase/Diguanyl_cyclase"/>
</dbReference>
<feature type="domain" description="PAS" evidence="1">
    <location>
        <begin position="5"/>
        <end position="75"/>
    </location>
</feature>
<evidence type="ECO:0000259" key="1">
    <source>
        <dbReference type="PROSITE" id="PS50112"/>
    </source>
</evidence>
<evidence type="ECO:0000259" key="2">
    <source>
        <dbReference type="PROSITE" id="PS50887"/>
    </source>
</evidence>
<accession>A0A3E1KA76</accession>
<dbReference type="PROSITE" id="PS50887">
    <property type="entry name" value="GGDEF"/>
    <property type="match status" value="1"/>
</dbReference>